<dbReference type="Proteomes" id="UP000663860">
    <property type="component" value="Unassembled WGS sequence"/>
</dbReference>
<dbReference type="InterPro" id="IPR001680">
    <property type="entry name" value="WD40_rpt"/>
</dbReference>
<name>A0A814WM90_9BILA</name>
<evidence type="ECO:0000256" key="1">
    <source>
        <dbReference type="SAM" id="MobiDB-lite"/>
    </source>
</evidence>
<dbReference type="Gene3D" id="2.130.10.10">
    <property type="entry name" value="YVTN repeat-like/Quinoprotein amine dehydrogenase"/>
    <property type="match status" value="1"/>
</dbReference>
<feature type="domain" description="WDHD1 first WD40" evidence="2">
    <location>
        <begin position="66"/>
        <end position="343"/>
    </location>
</feature>
<dbReference type="Pfam" id="PF24817">
    <property type="entry name" value="WD40_WDHD1_1st"/>
    <property type="match status" value="1"/>
</dbReference>
<evidence type="ECO:0000313" key="5">
    <source>
        <dbReference type="Proteomes" id="UP000663860"/>
    </source>
</evidence>
<accession>A0A814WM90</accession>
<dbReference type="GO" id="GO:0006281">
    <property type="term" value="P:DNA repair"/>
    <property type="evidence" value="ECO:0007669"/>
    <property type="project" value="TreeGrafter"/>
</dbReference>
<dbReference type="InterPro" id="IPR015943">
    <property type="entry name" value="WD40/YVTN_repeat-like_dom_sf"/>
</dbReference>
<dbReference type="InterPro" id="IPR057646">
    <property type="entry name" value="WD40_WDHD1_1st"/>
</dbReference>
<dbReference type="EMBL" id="CAJOBB010004707">
    <property type="protein sequence ID" value="CAF4100007.1"/>
    <property type="molecule type" value="Genomic_DNA"/>
</dbReference>
<dbReference type="GO" id="GO:0003676">
    <property type="term" value="F:nucleic acid binding"/>
    <property type="evidence" value="ECO:0007669"/>
    <property type="project" value="InterPro"/>
</dbReference>
<dbReference type="GO" id="GO:0000278">
    <property type="term" value="P:mitotic cell cycle"/>
    <property type="evidence" value="ECO:0007669"/>
    <property type="project" value="TreeGrafter"/>
</dbReference>
<feature type="region of interest" description="Disordered" evidence="1">
    <location>
        <begin position="456"/>
        <end position="477"/>
    </location>
</feature>
<dbReference type="PANTHER" id="PTHR19932">
    <property type="entry name" value="WD REPEAT AND HMG-BOX DNA BINDING PROTEIN"/>
    <property type="match status" value="1"/>
</dbReference>
<dbReference type="GO" id="GO:0003682">
    <property type="term" value="F:chromatin binding"/>
    <property type="evidence" value="ECO:0007669"/>
    <property type="project" value="TreeGrafter"/>
</dbReference>
<dbReference type="AlphaFoldDB" id="A0A814WM90"/>
<evidence type="ECO:0000313" key="4">
    <source>
        <dbReference type="EMBL" id="CAF4100007.1"/>
    </source>
</evidence>
<feature type="compositionally biased region" description="Acidic residues" evidence="1">
    <location>
        <begin position="375"/>
        <end position="386"/>
    </location>
</feature>
<dbReference type="InterPro" id="IPR036322">
    <property type="entry name" value="WD40_repeat_dom_sf"/>
</dbReference>
<feature type="compositionally biased region" description="Basic and acidic residues" evidence="1">
    <location>
        <begin position="387"/>
        <end position="402"/>
    </location>
</feature>
<comment type="caution">
    <text evidence="3">The sequence shown here is derived from an EMBL/GenBank/DDBJ whole genome shotgun (WGS) entry which is preliminary data.</text>
</comment>
<dbReference type="GO" id="GO:0006261">
    <property type="term" value="P:DNA-templated DNA replication"/>
    <property type="evidence" value="ECO:0007669"/>
    <property type="project" value="TreeGrafter"/>
</dbReference>
<gene>
    <name evidence="3" type="ORF">IZO911_LOCUS28729</name>
    <name evidence="4" type="ORF">KXQ929_LOCUS34471</name>
</gene>
<reference evidence="3" key="1">
    <citation type="submission" date="2021-02" db="EMBL/GenBank/DDBJ databases">
        <authorList>
            <person name="Nowell W R."/>
        </authorList>
    </citation>
    <scope>NUCLEOTIDE SEQUENCE</scope>
</reference>
<dbReference type="SUPFAM" id="SSF50978">
    <property type="entry name" value="WD40 repeat-like"/>
    <property type="match status" value="1"/>
</dbReference>
<dbReference type="PANTHER" id="PTHR19932:SF10">
    <property type="entry name" value="WD REPEAT AND HMG-BOX DNA-BINDING PROTEIN 1"/>
    <property type="match status" value="1"/>
</dbReference>
<feature type="compositionally biased region" description="Pro residues" evidence="1">
    <location>
        <begin position="354"/>
        <end position="363"/>
    </location>
</feature>
<protein>
    <recommendedName>
        <fullName evidence="2">WDHD1 first WD40 domain-containing protein</fullName>
    </recommendedName>
</protein>
<dbReference type="SMART" id="SM00320">
    <property type="entry name" value="WD40"/>
    <property type="match status" value="3"/>
</dbReference>
<evidence type="ECO:0000259" key="2">
    <source>
        <dbReference type="Pfam" id="PF24817"/>
    </source>
</evidence>
<feature type="region of interest" description="Disordered" evidence="1">
    <location>
        <begin position="351"/>
        <end position="402"/>
    </location>
</feature>
<dbReference type="EMBL" id="CAJNOE010000412">
    <property type="protein sequence ID" value="CAF1203094.1"/>
    <property type="molecule type" value="Genomic_DNA"/>
</dbReference>
<dbReference type="Proteomes" id="UP000663868">
    <property type="component" value="Unassembled WGS sequence"/>
</dbReference>
<evidence type="ECO:0000313" key="3">
    <source>
        <dbReference type="EMBL" id="CAF1203094.1"/>
    </source>
</evidence>
<sequence length="506" mass="57926">MFLFKKIWSTHCSLEIIKELDKMVTDLLRVFAGTSGGRLSNKVVVYRDGVDTGHYQKLRFGTRFSHFIICSENGYIFITEITSGQVSRIQCAEQFHWIGVHKSEFFLKEYHLYVGTNTNELQVRSFSDGSQVPDLVRLTQPASPFCLSNSFLYFVTRNVNVCKMNLNSNLHRHKYFFHGHEAPILALNVHEHEDKDKQWLATLSSDHLVRIFDINDGTLIDRFKVIKKSNDIATGSSLVKIDWDRTDHMLAIPVENMVQFYESKEWSIKKTYEDNSNHAAINLISFSPCRTLFIISYANGQLSIINRLTFGIYQSYSSQSTVCSLVWNPVRPILTCTTMAGQCAHIDVNQHLVLPPPPPPAPTATPTSAPTADKNEDEEDDHDSEEDGKKYVEEGDHNKGDQIEAAMDYDDQYDVEMENEQDPELIFLKQLELNKTNIKALKQMKSKYHKKICEEQNQQTTADRSLKSTTTMNSVESGSNEYTEWVILIEEAITNAKKQSKTHQKQ</sequence>
<dbReference type="Gene3D" id="3.30.420.10">
    <property type="entry name" value="Ribonuclease H-like superfamily/Ribonuclease H"/>
    <property type="match status" value="1"/>
</dbReference>
<dbReference type="GO" id="GO:0043596">
    <property type="term" value="C:nuclear replication fork"/>
    <property type="evidence" value="ECO:0007669"/>
    <property type="project" value="TreeGrafter"/>
</dbReference>
<proteinExistence type="predicted"/>
<organism evidence="3 5">
    <name type="scientific">Adineta steineri</name>
    <dbReference type="NCBI Taxonomy" id="433720"/>
    <lineage>
        <taxon>Eukaryota</taxon>
        <taxon>Metazoa</taxon>
        <taxon>Spiralia</taxon>
        <taxon>Gnathifera</taxon>
        <taxon>Rotifera</taxon>
        <taxon>Eurotatoria</taxon>
        <taxon>Bdelloidea</taxon>
        <taxon>Adinetida</taxon>
        <taxon>Adinetidae</taxon>
        <taxon>Adineta</taxon>
    </lineage>
</organism>
<dbReference type="InterPro" id="IPR036397">
    <property type="entry name" value="RNaseH_sf"/>
</dbReference>